<dbReference type="Gene3D" id="3.90.1150.10">
    <property type="entry name" value="Aspartate Aminotransferase, domain 1"/>
    <property type="match status" value="1"/>
</dbReference>
<evidence type="ECO:0000313" key="5">
    <source>
        <dbReference type="Proteomes" id="UP000237916"/>
    </source>
</evidence>
<gene>
    <name evidence="4" type="ORF">VEHSUH05_05850</name>
</gene>
<evidence type="ECO:0000256" key="3">
    <source>
        <dbReference type="RuleBase" id="RU004508"/>
    </source>
</evidence>
<dbReference type="AlphaFoldDB" id="A0A2S7Z755"/>
<dbReference type="PIRSF" id="PIRSF000390">
    <property type="entry name" value="PLP_StrS"/>
    <property type="match status" value="1"/>
</dbReference>
<dbReference type="FunFam" id="3.90.1150.10:FF:000092">
    <property type="entry name" value="Capsular polysaccharide biosynthesis protein"/>
    <property type="match status" value="1"/>
</dbReference>
<dbReference type="SUPFAM" id="SSF53383">
    <property type="entry name" value="PLP-dependent transferases"/>
    <property type="match status" value="1"/>
</dbReference>
<dbReference type="GO" id="GO:0008483">
    <property type="term" value="F:transaminase activity"/>
    <property type="evidence" value="ECO:0007669"/>
    <property type="project" value="TreeGrafter"/>
</dbReference>
<dbReference type="PANTHER" id="PTHR30244">
    <property type="entry name" value="TRANSAMINASE"/>
    <property type="match status" value="1"/>
</dbReference>
<dbReference type="GO" id="GO:0030170">
    <property type="term" value="F:pyridoxal phosphate binding"/>
    <property type="evidence" value="ECO:0007669"/>
    <property type="project" value="TreeGrafter"/>
</dbReference>
<feature type="active site" description="Proton acceptor" evidence="1">
    <location>
        <position position="196"/>
    </location>
</feature>
<dbReference type="Gene3D" id="3.40.640.10">
    <property type="entry name" value="Type I PLP-dependent aspartate aminotransferase-like (Major domain)"/>
    <property type="match status" value="1"/>
</dbReference>
<name>A0A2S7Z755_9FIRM</name>
<sequence>MKINFSPPDITELEINEVVAALQSGWITTGPRTKELEKRIAHQLGTPKAVCLNSATAALELILHVLGIGPGDEVITTAYSYTASASPVIHVGATLVLVDTQPNSYEMDYDAVKAAITSKTKAIIPVDIAGVPCDYERIFRIVEDKKTLFKPANDLQKALGRIPVVADCAHSFGASYKGTPTGNVADFSSFSFHAVKNFTTAEGGCATWRHIDGVDDEQMYKEFQLLSLHGQDKDALAKTKVGAWEYDIKGTYYKCNMTDIMAAIGLAQFERYPQLLARRKEIIKTYDKAFKDLPVTVLNHYTKDHESSGHLYLVRLDGRDSEYRNTFIEAMANAGIATNVHYKPIPMHTAYKKLGFTIDDYPNAYHQFANEITLPLHTRLTDEEVQYIIDNFKRILDEC</sequence>
<dbReference type="InterPro" id="IPR015424">
    <property type="entry name" value="PyrdxlP-dep_Trfase"/>
</dbReference>
<reference evidence="4 5" key="1">
    <citation type="submission" date="2018-01" db="EMBL/GenBank/DDBJ databases">
        <title>Draft genome sequences of clinical isolates and type strains of oral Veillonella including Veillonella infantum sp., nov.</title>
        <authorList>
            <person name="Mashima I."/>
            <person name="Liao Y.-C."/>
            <person name="Sabharwal A."/>
            <person name="Haase E.M."/>
            <person name="Nakazawa F."/>
            <person name="Scannapieco F.A."/>
        </authorList>
    </citation>
    <scope>NUCLEOTIDE SEQUENCE [LARGE SCALE GENOMIC DNA]</scope>
    <source>
        <strain evidence="4 5">JCM 15641</strain>
    </source>
</reference>
<proteinExistence type="inferred from homology"/>
<organism evidence="4 5">
    <name type="scientific">Veillonella denticariosi JCM 15641</name>
    <dbReference type="NCBI Taxonomy" id="1298594"/>
    <lineage>
        <taxon>Bacteria</taxon>
        <taxon>Bacillati</taxon>
        <taxon>Bacillota</taxon>
        <taxon>Negativicutes</taxon>
        <taxon>Veillonellales</taxon>
        <taxon>Veillonellaceae</taxon>
        <taxon>Veillonella</taxon>
    </lineage>
</organism>
<dbReference type="Pfam" id="PF01041">
    <property type="entry name" value="DegT_DnrJ_EryC1"/>
    <property type="match status" value="1"/>
</dbReference>
<dbReference type="InterPro" id="IPR015421">
    <property type="entry name" value="PyrdxlP-dep_Trfase_major"/>
</dbReference>
<comment type="caution">
    <text evidence="4">The sequence shown here is derived from an EMBL/GenBank/DDBJ whole genome shotgun (WGS) entry which is preliminary data.</text>
</comment>
<keyword evidence="5" id="KW-1185">Reference proteome</keyword>
<evidence type="ECO:0000313" key="4">
    <source>
        <dbReference type="EMBL" id="PQL18897.1"/>
    </source>
</evidence>
<evidence type="ECO:0000256" key="1">
    <source>
        <dbReference type="PIRSR" id="PIRSR000390-1"/>
    </source>
</evidence>
<dbReference type="Proteomes" id="UP000237916">
    <property type="component" value="Unassembled WGS sequence"/>
</dbReference>
<evidence type="ECO:0000256" key="2">
    <source>
        <dbReference type="PIRSR" id="PIRSR000390-2"/>
    </source>
</evidence>
<dbReference type="CDD" id="cd00616">
    <property type="entry name" value="AHBA_syn"/>
    <property type="match status" value="1"/>
</dbReference>
<dbReference type="RefSeq" id="WP_105091024.1">
    <property type="nucleotide sequence ID" value="NZ_PPDB01000007.1"/>
</dbReference>
<dbReference type="OrthoDB" id="9810913at2"/>
<keyword evidence="2 3" id="KW-0663">Pyridoxal phosphate</keyword>
<comment type="similarity">
    <text evidence="3">Belongs to the DegT/DnrJ/EryC1 family.</text>
</comment>
<dbReference type="InterPro" id="IPR015422">
    <property type="entry name" value="PyrdxlP-dep_Trfase_small"/>
</dbReference>
<feature type="modified residue" description="N6-(pyridoxal phosphate)lysine" evidence="2">
    <location>
        <position position="196"/>
    </location>
</feature>
<protein>
    <submittedName>
        <fullName evidence="4">Capsular biosynthesis protein</fullName>
    </submittedName>
</protein>
<accession>A0A2S7Z755</accession>
<dbReference type="PANTHER" id="PTHR30244:SF34">
    <property type="entry name" value="DTDP-4-AMINO-4,6-DIDEOXYGALACTOSE TRANSAMINASE"/>
    <property type="match status" value="1"/>
</dbReference>
<dbReference type="EMBL" id="PPDB01000007">
    <property type="protein sequence ID" value="PQL18897.1"/>
    <property type="molecule type" value="Genomic_DNA"/>
</dbReference>
<dbReference type="GO" id="GO:0000271">
    <property type="term" value="P:polysaccharide biosynthetic process"/>
    <property type="evidence" value="ECO:0007669"/>
    <property type="project" value="TreeGrafter"/>
</dbReference>
<dbReference type="InterPro" id="IPR000653">
    <property type="entry name" value="DegT/StrS_aminotransferase"/>
</dbReference>
<dbReference type="FunFam" id="3.40.640.10:FF:000077">
    <property type="entry name" value="Spore coat polysaccharide biosynthesis protein spsC"/>
    <property type="match status" value="1"/>
</dbReference>
<dbReference type="STRING" id="1298594.GCA_001312465_00071"/>